<sequence length="140" mass="16210">DSADDVACSDQWVRIHRGCYKFVTEEEHWSAALEHCRTIGGDLTTIQSWKEKEEIQKYLATEIPDTLKWWVGLQRNKTSDGAWKWIDNNDLDSNVIPWSNSDLKTRPGELCGYVDMATTKLQFTVTRCSANYPFICEYHS</sequence>
<name>A0A8S3YT93_9EUPU</name>
<evidence type="ECO:0000313" key="2">
    <source>
        <dbReference type="EMBL" id="CAG5117546.1"/>
    </source>
</evidence>
<dbReference type="InterPro" id="IPR016187">
    <property type="entry name" value="CTDL_fold"/>
</dbReference>
<dbReference type="InterPro" id="IPR050828">
    <property type="entry name" value="C-type_lectin/matrix_domain"/>
</dbReference>
<dbReference type="Gene3D" id="3.10.100.10">
    <property type="entry name" value="Mannose-Binding Protein A, subunit A"/>
    <property type="match status" value="1"/>
</dbReference>
<dbReference type="AlphaFoldDB" id="A0A8S3YT93"/>
<keyword evidence="3" id="KW-1185">Reference proteome</keyword>
<dbReference type="OrthoDB" id="6052692at2759"/>
<feature type="non-terminal residue" evidence="2">
    <location>
        <position position="140"/>
    </location>
</feature>
<dbReference type="PANTHER" id="PTHR45710">
    <property type="entry name" value="C-TYPE LECTIN DOMAIN-CONTAINING PROTEIN 180"/>
    <property type="match status" value="1"/>
</dbReference>
<dbReference type="CDD" id="cd00037">
    <property type="entry name" value="CLECT"/>
    <property type="match status" value="1"/>
</dbReference>
<evidence type="ECO:0000259" key="1">
    <source>
        <dbReference type="PROSITE" id="PS50041"/>
    </source>
</evidence>
<dbReference type="SUPFAM" id="SSF56436">
    <property type="entry name" value="C-type lectin-like"/>
    <property type="match status" value="1"/>
</dbReference>
<proteinExistence type="predicted"/>
<dbReference type="InterPro" id="IPR001304">
    <property type="entry name" value="C-type_lectin-like"/>
</dbReference>
<accession>A0A8S3YT93</accession>
<dbReference type="InterPro" id="IPR016186">
    <property type="entry name" value="C-type_lectin-like/link_sf"/>
</dbReference>
<gene>
    <name evidence="2" type="ORF">CUNI_LOCUS3104</name>
</gene>
<dbReference type="PROSITE" id="PS50041">
    <property type="entry name" value="C_TYPE_LECTIN_2"/>
    <property type="match status" value="1"/>
</dbReference>
<comment type="caution">
    <text evidence="2">The sequence shown here is derived from an EMBL/GenBank/DDBJ whole genome shotgun (WGS) entry which is preliminary data.</text>
</comment>
<dbReference type="Pfam" id="PF00059">
    <property type="entry name" value="Lectin_C"/>
    <property type="match status" value="1"/>
</dbReference>
<dbReference type="EMBL" id="CAJHNH020000421">
    <property type="protein sequence ID" value="CAG5117546.1"/>
    <property type="molecule type" value="Genomic_DNA"/>
</dbReference>
<feature type="non-terminal residue" evidence="2">
    <location>
        <position position="1"/>
    </location>
</feature>
<dbReference type="Proteomes" id="UP000678393">
    <property type="component" value="Unassembled WGS sequence"/>
</dbReference>
<organism evidence="2 3">
    <name type="scientific">Candidula unifasciata</name>
    <dbReference type="NCBI Taxonomy" id="100452"/>
    <lineage>
        <taxon>Eukaryota</taxon>
        <taxon>Metazoa</taxon>
        <taxon>Spiralia</taxon>
        <taxon>Lophotrochozoa</taxon>
        <taxon>Mollusca</taxon>
        <taxon>Gastropoda</taxon>
        <taxon>Heterobranchia</taxon>
        <taxon>Euthyneura</taxon>
        <taxon>Panpulmonata</taxon>
        <taxon>Eupulmonata</taxon>
        <taxon>Stylommatophora</taxon>
        <taxon>Helicina</taxon>
        <taxon>Helicoidea</taxon>
        <taxon>Geomitridae</taxon>
        <taxon>Candidula</taxon>
    </lineage>
</organism>
<feature type="domain" description="C-type lectin" evidence="1">
    <location>
        <begin position="15"/>
        <end position="137"/>
    </location>
</feature>
<reference evidence="2" key="1">
    <citation type="submission" date="2021-04" db="EMBL/GenBank/DDBJ databases">
        <authorList>
            <consortium name="Molecular Ecology Group"/>
        </authorList>
    </citation>
    <scope>NUCLEOTIDE SEQUENCE</scope>
</reference>
<evidence type="ECO:0000313" key="3">
    <source>
        <dbReference type="Proteomes" id="UP000678393"/>
    </source>
</evidence>
<dbReference type="PANTHER" id="PTHR45710:SF31">
    <property type="entry name" value="EARLY ACTIVATION ANTIGEN CD69"/>
    <property type="match status" value="1"/>
</dbReference>
<dbReference type="SMART" id="SM00034">
    <property type="entry name" value="CLECT"/>
    <property type="match status" value="1"/>
</dbReference>
<protein>
    <recommendedName>
        <fullName evidence="1">C-type lectin domain-containing protein</fullName>
    </recommendedName>
</protein>